<dbReference type="InterPro" id="IPR027417">
    <property type="entry name" value="P-loop_NTPase"/>
</dbReference>
<dbReference type="Pfam" id="PF12796">
    <property type="entry name" value="Ank_2"/>
    <property type="match status" value="4"/>
</dbReference>
<dbReference type="Proteomes" id="UP000809789">
    <property type="component" value="Unassembled WGS sequence"/>
</dbReference>
<protein>
    <recommendedName>
        <fullName evidence="10">Ankyrin repeat-containing protein</fullName>
    </recommendedName>
</protein>
<dbReference type="InterPro" id="IPR056884">
    <property type="entry name" value="NPHP3-like_N"/>
</dbReference>
<comment type="caution">
    <text evidence="8">The sequence shown here is derived from an EMBL/GenBank/DDBJ whole genome shotgun (WGS) entry which is preliminary data.</text>
</comment>
<evidence type="ECO:0000256" key="4">
    <source>
        <dbReference type="SAM" id="Coils"/>
    </source>
</evidence>
<feature type="repeat" description="ANK" evidence="3">
    <location>
        <begin position="1179"/>
        <end position="1213"/>
    </location>
</feature>
<evidence type="ECO:0000259" key="7">
    <source>
        <dbReference type="Pfam" id="PF24883"/>
    </source>
</evidence>
<evidence type="ECO:0000256" key="5">
    <source>
        <dbReference type="SAM" id="MobiDB-lite"/>
    </source>
</evidence>
<name>A0A8K0KXC5_9PEZI</name>
<evidence type="ECO:0000313" key="8">
    <source>
        <dbReference type="EMBL" id="KAG8623691.1"/>
    </source>
</evidence>
<dbReference type="PROSITE" id="PS50088">
    <property type="entry name" value="ANK_REPEAT"/>
    <property type="match status" value="7"/>
</dbReference>
<dbReference type="GO" id="GO:0003824">
    <property type="term" value="F:catalytic activity"/>
    <property type="evidence" value="ECO:0007669"/>
    <property type="project" value="InterPro"/>
</dbReference>
<dbReference type="InterPro" id="IPR036770">
    <property type="entry name" value="Ankyrin_rpt-contain_sf"/>
</dbReference>
<dbReference type="InterPro" id="IPR035994">
    <property type="entry name" value="Nucleoside_phosphorylase_sf"/>
</dbReference>
<keyword evidence="4" id="KW-0175">Coiled coil</keyword>
<dbReference type="Gene3D" id="3.40.50.1580">
    <property type="entry name" value="Nucleoside phosphorylase domain"/>
    <property type="match status" value="1"/>
</dbReference>
<proteinExistence type="predicted"/>
<dbReference type="PANTHER" id="PTHR24198">
    <property type="entry name" value="ANKYRIN REPEAT AND PROTEIN KINASE DOMAIN-CONTAINING PROTEIN"/>
    <property type="match status" value="1"/>
</dbReference>
<dbReference type="InterPro" id="IPR002110">
    <property type="entry name" value="Ankyrin_rpt"/>
</dbReference>
<feature type="repeat" description="ANK" evidence="3">
    <location>
        <begin position="1409"/>
        <end position="1441"/>
    </location>
</feature>
<evidence type="ECO:0000256" key="1">
    <source>
        <dbReference type="ARBA" id="ARBA00022737"/>
    </source>
</evidence>
<reference evidence="8" key="1">
    <citation type="submission" date="2021-07" db="EMBL/GenBank/DDBJ databases">
        <title>Elsinoe batatas strain:CRI-CJ2 Genome sequencing and assembly.</title>
        <authorList>
            <person name="Huang L."/>
        </authorList>
    </citation>
    <scope>NUCLEOTIDE SEQUENCE</scope>
    <source>
        <strain evidence="8">CRI-CJ2</strain>
    </source>
</reference>
<feature type="repeat" description="ANK" evidence="3">
    <location>
        <begin position="1376"/>
        <end position="1408"/>
    </location>
</feature>
<dbReference type="PRINTS" id="PR01415">
    <property type="entry name" value="ANKYRIN"/>
</dbReference>
<sequence>MAPLAADFRIACLCALPEELSALWEVLDEEYEDFEHVSNDDACTFVFGRMGDHNVVLAQLAHAGKVHATASIKDLTRTFQRIKFGLLVGIAGGIPSAERDIRLGDIVVSHNGSKPGVIEYDFGKETSEDVLVVSSHVNKSPAELLAAVNRLEAKNMRSRDGPGYYKVIKKLANDDASMVSDMAKRPAPESDVLYGPSLTEDLSTTLDRVGQSTSDVDQPVQRPPRLKKPDMPRVWRGTIGSGDRVIKNVGSRLRLARKHDLICIEMEAAGLMNWIPSIVIKGISDYCDTHKNDDWHSYASVASAAYAKDLIQSLRPMSVSEMSDASEAIQEMERQLSKVQSGVESLQLQVEKSQNAAEKAQIRQHILDWLGSVSFQSKFAEESDRAAPGSGKWFLSSDSFQKWLASNGGLLLASGHAGSGKTVLTTITAKSLREEGDALVACAFCGQEATLSSTDLWKAITRDLLEQVPDLPDDLQRLIRPYYSARLIPDIVKVHNILDGLRKHSKKLVVIIDALDEYRHRDQLLKHILNFTEVVNVMLTTRPDRELSAHFSAAFAADVVASDNDLLLHIRGVIKQSYRLQDFIQRESWLEQSIEQHVVDAAKGVFLFARYHMDFVKEQTCVRDIRSALQALPSSYESLYTTTVERLKQEPPKWRAASKIFALIAVAGASNPPSLLEIQHAFAVRAGDREIDTEGLPHPDTLLSQCIGLVNIRDDKTLEFGHYTAYEFFTSYFDFAEAIEVTDLVVTSLHYCLLDIPMELVETLKANMEAANWWSSASSKALRTVRPFLSLAAQILRSWDEPPGMDETTQELVWSIVNDRDRRRLMLAALLDGRPGENPWDPPALHFASVMGFKHAVGRLTKFDDSKLNTVDDSGRSPLHLAVTYNQPRVFELLLSNSNIDIDSRTNKDETIAYLVASGGWQDLARIVVGDERIALDNCDGKGTSALEVATSCGHVEFVRVLLSSGRVKANESTKSGFSAIHHAVQTGNRDMVEIILRAPNVDPDAKTATGNTPLSFAAAGGHVEICKLLLNIYRVDPQALDNAGWRPLHIAAFAGKVGVLKAFADCKRIDLKSLTSDGYNTLHLALKSPAMKSSQPASFLLATGLFDLDATTPAGESALLLAAYSRSTDTMHELLDRGATNVNASLQADRIPVPRHDLVEQGLTDFHDRMPLYGSGPRGQTALHYQIRSGVDPGGIVGRLLALGADINARNVEGMSPFLQAAFEGHAQAMQSCLATQKVDVNLCDAKGMSAIAHAATNGDTELLPALLSHGVDPFLRDVAGLTPLMTAGMHGWTNATRLLCEHMLAAAASEPDKRKSMLYDPAAPPALDLISSALRTLLRCRTSAANDLVLQTLRTPGQIKASALDLVNEMTGLTRTTLLHIASEHNSLEVVKLCLELGADVNLAAKEGWTPLHFACLGGDPSVVVLLLEQGADPSVKLMSGQTSADLARGGGFLSSAFGWVAARRYDAVIECLGTYEEKNVRKRKIEQDCAPNKAARVEESGFQEDISGS</sequence>
<feature type="repeat" description="ANK" evidence="3">
    <location>
        <begin position="874"/>
        <end position="898"/>
    </location>
</feature>
<feature type="region of interest" description="Disordered" evidence="5">
    <location>
        <begin position="208"/>
        <end position="231"/>
    </location>
</feature>
<dbReference type="Gene3D" id="1.25.40.20">
    <property type="entry name" value="Ankyrin repeat-containing domain"/>
    <property type="match status" value="4"/>
</dbReference>
<feature type="repeat" description="ANK" evidence="3">
    <location>
        <begin position="1248"/>
        <end position="1280"/>
    </location>
</feature>
<feature type="domain" description="Nephrocystin 3-like N-terminal" evidence="7">
    <location>
        <begin position="389"/>
        <end position="533"/>
    </location>
</feature>
<dbReference type="SUPFAM" id="SSF53167">
    <property type="entry name" value="Purine and uridine phosphorylases"/>
    <property type="match status" value="1"/>
</dbReference>
<organism evidence="8 9">
    <name type="scientific">Elsinoe batatas</name>
    <dbReference type="NCBI Taxonomy" id="2601811"/>
    <lineage>
        <taxon>Eukaryota</taxon>
        <taxon>Fungi</taxon>
        <taxon>Dikarya</taxon>
        <taxon>Ascomycota</taxon>
        <taxon>Pezizomycotina</taxon>
        <taxon>Dothideomycetes</taxon>
        <taxon>Dothideomycetidae</taxon>
        <taxon>Myriangiales</taxon>
        <taxon>Elsinoaceae</taxon>
        <taxon>Elsinoe</taxon>
    </lineage>
</organism>
<keyword evidence="9" id="KW-1185">Reference proteome</keyword>
<dbReference type="OrthoDB" id="20872at2759"/>
<dbReference type="EMBL" id="JAESVG020000010">
    <property type="protein sequence ID" value="KAG8623691.1"/>
    <property type="molecule type" value="Genomic_DNA"/>
</dbReference>
<gene>
    <name evidence="8" type="ORF">KVT40_008667</name>
</gene>
<feature type="repeat" description="ANK" evidence="3">
    <location>
        <begin position="1010"/>
        <end position="1032"/>
    </location>
</feature>
<feature type="domain" description="Nucleoside phosphorylase" evidence="6">
    <location>
        <begin position="9"/>
        <end position="294"/>
    </location>
</feature>
<dbReference type="Gene3D" id="3.40.50.300">
    <property type="entry name" value="P-loop containing nucleotide triphosphate hydrolases"/>
    <property type="match status" value="1"/>
</dbReference>
<dbReference type="InterPro" id="IPR000845">
    <property type="entry name" value="Nucleoside_phosphorylase_d"/>
</dbReference>
<keyword evidence="1" id="KW-0677">Repeat</keyword>
<keyword evidence="2 3" id="KW-0040">ANK repeat</keyword>
<feature type="coiled-coil region" evidence="4">
    <location>
        <begin position="322"/>
        <end position="363"/>
    </location>
</feature>
<dbReference type="PROSITE" id="PS50297">
    <property type="entry name" value="ANK_REP_REGION"/>
    <property type="match status" value="7"/>
</dbReference>
<evidence type="ECO:0000313" key="9">
    <source>
        <dbReference type="Proteomes" id="UP000809789"/>
    </source>
</evidence>
<dbReference type="GO" id="GO:0009116">
    <property type="term" value="P:nucleoside metabolic process"/>
    <property type="evidence" value="ECO:0007669"/>
    <property type="project" value="InterPro"/>
</dbReference>
<dbReference type="Pfam" id="PF01048">
    <property type="entry name" value="PNP_UDP_1"/>
    <property type="match status" value="1"/>
</dbReference>
<evidence type="ECO:0000256" key="2">
    <source>
        <dbReference type="ARBA" id="ARBA00023043"/>
    </source>
</evidence>
<dbReference type="SMART" id="SM00248">
    <property type="entry name" value="ANK"/>
    <property type="match status" value="12"/>
</dbReference>
<dbReference type="PANTHER" id="PTHR24198:SF165">
    <property type="entry name" value="ANKYRIN REPEAT-CONTAINING PROTEIN-RELATED"/>
    <property type="match status" value="1"/>
</dbReference>
<feature type="repeat" description="ANK" evidence="3">
    <location>
        <begin position="942"/>
        <end position="966"/>
    </location>
</feature>
<evidence type="ECO:0000256" key="3">
    <source>
        <dbReference type="PROSITE-ProRule" id="PRU00023"/>
    </source>
</evidence>
<evidence type="ECO:0000259" key="6">
    <source>
        <dbReference type="Pfam" id="PF01048"/>
    </source>
</evidence>
<dbReference type="Pfam" id="PF24883">
    <property type="entry name" value="NPHP3_N"/>
    <property type="match status" value="1"/>
</dbReference>
<evidence type="ECO:0008006" key="10">
    <source>
        <dbReference type="Google" id="ProtNLM"/>
    </source>
</evidence>
<dbReference type="SUPFAM" id="SSF48403">
    <property type="entry name" value="Ankyrin repeat"/>
    <property type="match status" value="2"/>
</dbReference>
<accession>A0A8K0KXC5</accession>
<dbReference type="SUPFAM" id="SSF52540">
    <property type="entry name" value="P-loop containing nucleoside triphosphate hydrolases"/>
    <property type="match status" value="1"/>
</dbReference>